<accession>A0ABT2HNU0</accession>
<evidence type="ECO:0000256" key="1">
    <source>
        <dbReference type="ARBA" id="ARBA00022723"/>
    </source>
</evidence>
<dbReference type="CDD" id="cd03416">
    <property type="entry name" value="CbiX_SirB_N"/>
    <property type="match status" value="1"/>
</dbReference>
<dbReference type="PANTHER" id="PTHR33542">
    <property type="entry name" value="SIROHYDROCHLORIN FERROCHELATASE, CHLOROPLASTIC"/>
    <property type="match status" value="1"/>
</dbReference>
<dbReference type="SUPFAM" id="SSF53800">
    <property type="entry name" value="Chelatase"/>
    <property type="match status" value="1"/>
</dbReference>
<dbReference type="Proteomes" id="UP001205046">
    <property type="component" value="Unassembled WGS sequence"/>
</dbReference>
<protein>
    <submittedName>
        <fullName evidence="3">Cobalamin biosynthesis protein CbiX</fullName>
    </submittedName>
</protein>
<comment type="caution">
    <text evidence="3">The sequence shown here is derived from an EMBL/GenBank/DDBJ whole genome shotgun (WGS) entry which is preliminary data.</text>
</comment>
<dbReference type="EMBL" id="JALXMO010000005">
    <property type="protein sequence ID" value="MCT1606357.1"/>
    <property type="molecule type" value="Genomic_DNA"/>
</dbReference>
<dbReference type="RefSeq" id="WP_260072537.1">
    <property type="nucleotide sequence ID" value="NZ_JALXMO010000005.1"/>
</dbReference>
<dbReference type="InterPro" id="IPR050963">
    <property type="entry name" value="Sirohydro_Cobaltochel/CbiX"/>
</dbReference>
<keyword evidence="1" id="KW-0479">Metal-binding</keyword>
<dbReference type="InterPro" id="IPR002762">
    <property type="entry name" value="CbiX-like"/>
</dbReference>
<dbReference type="Pfam" id="PF01903">
    <property type="entry name" value="CbiX"/>
    <property type="match status" value="2"/>
</dbReference>
<reference evidence="3 4" key="1">
    <citation type="submission" date="2022-04" db="EMBL/GenBank/DDBJ databases">
        <title>Human microbiome associated bacterial genomes.</title>
        <authorList>
            <person name="Sandstrom S."/>
            <person name="Salamzade R."/>
            <person name="Kalan L.R."/>
        </authorList>
    </citation>
    <scope>NUCLEOTIDE SEQUENCE [LARGE SCALE GENOMIC DNA]</scope>
    <source>
        <strain evidence="4">p3-SID767</strain>
    </source>
</reference>
<proteinExistence type="predicted"/>
<gene>
    <name evidence="3" type="ORF">M3B43_03260</name>
</gene>
<evidence type="ECO:0000313" key="4">
    <source>
        <dbReference type="Proteomes" id="UP001205046"/>
    </source>
</evidence>
<organism evidence="3 4">
    <name type="scientific">Nesterenkonia massiliensis</name>
    <dbReference type="NCBI Taxonomy" id="1232429"/>
    <lineage>
        <taxon>Bacteria</taxon>
        <taxon>Bacillati</taxon>
        <taxon>Actinomycetota</taxon>
        <taxon>Actinomycetes</taxon>
        <taxon>Micrococcales</taxon>
        <taxon>Micrococcaceae</taxon>
        <taxon>Nesterenkonia</taxon>
    </lineage>
</organism>
<evidence type="ECO:0000256" key="2">
    <source>
        <dbReference type="ARBA" id="ARBA00023239"/>
    </source>
</evidence>
<keyword evidence="4" id="KW-1185">Reference proteome</keyword>
<keyword evidence="2" id="KW-0456">Lyase</keyword>
<dbReference type="Gene3D" id="3.40.50.1400">
    <property type="match status" value="2"/>
</dbReference>
<name>A0ABT2HNU0_9MICC</name>
<evidence type="ECO:0000313" key="3">
    <source>
        <dbReference type="EMBL" id="MCT1606357.1"/>
    </source>
</evidence>
<sequence length="254" mass="25670">MTATLTAASSLAAISHGTSSPQGQAAVRALVEEVKRIGGDDPRISAVALGHVDVQQPDIGATLAQLPLHDDAVLVPLLLSAGYHVNVDMRQGAADSGRPARIAAAMGPSSALTSALISRLAAGGARQDTHAIVLGAAGSSDPSAVADVEAAAGLLAEQWGAQVTPAYLAFAQPTVAQAVDQLKQQNPDRPVAVASYLLAPGYFQNLMVSQGIGAGADLVTDPILAVSADNQPDVPQGIAQLVVDRFTQALAEPA</sequence>
<dbReference type="PANTHER" id="PTHR33542:SF5">
    <property type="entry name" value="FERROCHELATASE CHE1"/>
    <property type="match status" value="1"/>
</dbReference>